<evidence type="ECO:0000313" key="2">
    <source>
        <dbReference type="Proteomes" id="UP000308430"/>
    </source>
</evidence>
<dbReference type="RefSeq" id="WP_136349356.1">
    <property type="nucleotide sequence ID" value="NZ_SSOC01000006.1"/>
</dbReference>
<dbReference type="SUPFAM" id="SSF52833">
    <property type="entry name" value="Thioredoxin-like"/>
    <property type="match status" value="1"/>
</dbReference>
<dbReference type="OrthoDB" id="9800597at2"/>
<organism evidence="1 2">
    <name type="scientific">Pseudothauera nasutitermitis</name>
    <dbReference type="NCBI Taxonomy" id="2565930"/>
    <lineage>
        <taxon>Bacteria</taxon>
        <taxon>Pseudomonadati</taxon>
        <taxon>Pseudomonadota</taxon>
        <taxon>Betaproteobacteria</taxon>
        <taxon>Rhodocyclales</taxon>
        <taxon>Zoogloeaceae</taxon>
        <taxon>Pseudothauera</taxon>
    </lineage>
</organism>
<proteinExistence type="predicted"/>
<dbReference type="CDD" id="cd02980">
    <property type="entry name" value="TRX_Fd_family"/>
    <property type="match status" value="1"/>
</dbReference>
<protein>
    <submittedName>
        <fullName evidence="1">(2Fe-2S) ferredoxin domain-containing protein</fullName>
    </submittedName>
</protein>
<dbReference type="EMBL" id="SSOC01000006">
    <property type="protein sequence ID" value="THF62875.1"/>
    <property type="molecule type" value="Genomic_DNA"/>
</dbReference>
<dbReference type="Proteomes" id="UP000308430">
    <property type="component" value="Unassembled WGS sequence"/>
</dbReference>
<comment type="caution">
    <text evidence="1">The sequence shown here is derived from an EMBL/GenBank/DDBJ whole genome shotgun (WGS) entry which is preliminary data.</text>
</comment>
<dbReference type="Gene3D" id="3.40.30.10">
    <property type="entry name" value="Glutaredoxin"/>
    <property type="match status" value="1"/>
</dbReference>
<gene>
    <name evidence="1" type="ORF">E6C76_16545</name>
</gene>
<dbReference type="InterPro" id="IPR036249">
    <property type="entry name" value="Thioredoxin-like_sf"/>
</dbReference>
<sequence length="107" mass="11633">MPKPKKHILVCVQARPPGHPRGSCQQRGCNEVYQAFLEVFQARNLWNDYAVTNTGCLGPCTAGPSVLVYPEGTLYAGVSTDDVNAIIDGHLIGDTPVERLKAPAELW</sequence>
<evidence type="ECO:0000313" key="1">
    <source>
        <dbReference type="EMBL" id="THF62875.1"/>
    </source>
</evidence>
<dbReference type="AlphaFoldDB" id="A0A4S4ASL6"/>
<keyword evidence="2" id="KW-1185">Reference proteome</keyword>
<name>A0A4S4ASL6_9RHOO</name>
<accession>A0A4S4ASL6</accession>
<reference evidence="1 2" key="1">
    <citation type="submission" date="2019-04" db="EMBL/GenBank/DDBJ databases">
        <title>Azoarcus nasutitermitis sp. nov. isolated from termite nest.</title>
        <authorList>
            <person name="Lin S.-Y."/>
            <person name="Hameed A."/>
            <person name="Hsu Y.-H."/>
            <person name="Young C.-C."/>
        </authorList>
    </citation>
    <scope>NUCLEOTIDE SEQUENCE [LARGE SCALE GENOMIC DNA]</scope>
    <source>
        <strain evidence="1 2">CC-YHH838</strain>
    </source>
</reference>